<name>A0A101HJF8_9BACT</name>
<accession>A0A101HJF8</accession>
<proteinExistence type="predicted"/>
<evidence type="ECO:0000313" key="2">
    <source>
        <dbReference type="Proteomes" id="UP000053860"/>
    </source>
</evidence>
<organism evidence="1 2">
    <name type="scientific">Proteiniphilum acetatigenes</name>
    <dbReference type="NCBI Taxonomy" id="294710"/>
    <lineage>
        <taxon>Bacteria</taxon>
        <taxon>Pseudomonadati</taxon>
        <taxon>Bacteroidota</taxon>
        <taxon>Bacteroidia</taxon>
        <taxon>Bacteroidales</taxon>
        <taxon>Dysgonomonadaceae</taxon>
        <taxon>Proteiniphilum</taxon>
    </lineage>
</organism>
<gene>
    <name evidence="1" type="ORF">XD92_0684</name>
</gene>
<comment type="caution">
    <text evidence="1">The sequence shown here is derived from an EMBL/GenBank/DDBJ whole genome shotgun (WGS) entry which is preliminary data.</text>
</comment>
<dbReference type="AlphaFoldDB" id="A0A101HJF8"/>
<protein>
    <submittedName>
        <fullName evidence="1">Uncharacterized protein</fullName>
    </submittedName>
</protein>
<dbReference type="EMBL" id="LGGN01000105">
    <property type="protein sequence ID" value="KUK77818.1"/>
    <property type="molecule type" value="Genomic_DNA"/>
</dbReference>
<feature type="non-terminal residue" evidence="1">
    <location>
        <position position="433"/>
    </location>
</feature>
<reference evidence="2" key="1">
    <citation type="journal article" date="2015" name="MBio">
        <title>Genome-Resolved Metagenomic Analysis Reveals Roles for Candidate Phyla and Other Microbial Community Members in Biogeochemical Transformations in Oil Reservoirs.</title>
        <authorList>
            <person name="Hu P."/>
            <person name="Tom L."/>
            <person name="Singh A."/>
            <person name="Thomas B.C."/>
            <person name="Baker B.J."/>
            <person name="Piceno Y.M."/>
            <person name="Andersen G.L."/>
            <person name="Banfield J.F."/>
        </authorList>
    </citation>
    <scope>NUCLEOTIDE SEQUENCE [LARGE SCALE GENOMIC DNA]</scope>
</reference>
<dbReference type="Proteomes" id="UP000053860">
    <property type="component" value="Unassembled WGS sequence"/>
</dbReference>
<evidence type="ECO:0000313" key="1">
    <source>
        <dbReference type="EMBL" id="KUK77818.1"/>
    </source>
</evidence>
<sequence length="433" mass="50724">MKQQLIITLTPHSRLGYLMLPVMADYDPLPESYSITEAVTPASSCFSSLQPVEQEVVKLAARYSVKNLMKSYSKEKREADFLERVTDREITQYIRPFIEKRHLELIRLIKGSLIPLFVRDELKERHFRREKAVVLLEEPSRMHFHFSRKEIFTYRARVFNKEREVALLDRQYIPLVSKPAVCVIGQELHHFVDVDEQKLKPFLQQQQIVVPERNVEAYIRGFVLKCVKRYDTTGEGLSIVELHHQPVAELTLETDFQLQPVLTLRFRYGSRYFAVNEPRQKEVELIQVAGENAVGWYYRDAAWEQEQIKKLSDSGLLLTPTGQFVVEDSGKEPAGDDLLEWINNHGAILNTFRFLQSESCSHFYTGPIALQMNICDHIDWFDIESIVSFGEIEIPFICFKDHILNHERRYQLPDGRVAILPKAWFTRYEELFR</sequence>